<feature type="region of interest" description="Disordered" evidence="1">
    <location>
        <begin position="1"/>
        <end position="22"/>
    </location>
</feature>
<feature type="compositionally biased region" description="Basic and acidic residues" evidence="1">
    <location>
        <begin position="11"/>
        <end position="22"/>
    </location>
</feature>
<sequence>MLGTSTTTIQDNHEPGVRSRKRNACDVCRRSKARCERDPAAPDAKCTRCAASKVE</sequence>
<dbReference type="PROSITE" id="PS50048">
    <property type="entry name" value="ZN2_CY6_FUNGAL_2"/>
    <property type="match status" value="1"/>
</dbReference>
<protein>
    <recommendedName>
        <fullName evidence="2">Zn(2)-C6 fungal-type domain-containing protein</fullName>
    </recommendedName>
</protein>
<dbReference type="SUPFAM" id="SSF57701">
    <property type="entry name" value="Zn2/Cys6 DNA-binding domain"/>
    <property type="match status" value="1"/>
</dbReference>
<accession>A0A5C3QA70</accession>
<dbReference type="GO" id="GO:0000981">
    <property type="term" value="F:DNA-binding transcription factor activity, RNA polymerase II-specific"/>
    <property type="evidence" value="ECO:0007669"/>
    <property type="project" value="InterPro"/>
</dbReference>
<name>A0A5C3QA70_9AGAR</name>
<dbReference type="Proteomes" id="UP000305067">
    <property type="component" value="Unassembled WGS sequence"/>
</dbReference>
<dbReference type="OrthoDB" id="3434319at2759"/>
<gene>
    <name evidence="3" type="ORF">BDV98DRAFT_577875</name>
</gene>
<feature type="domain" description="Zn(2)-C6 fungal-type" evidence="2">
    <location>
        <begin position="24"/>
        <end position="55"/>
    </location>
</feature>
<evidence type="ECO:0000259" key="2">
    <source>
        <dbReference type="PROSITE" id="PS50048"/>
    </source>
</evidence>
<dbReference type="InterPro" id="IPR036864">
    <property type="entry name" value="Zn2-C6_fun-type_DNA-bd_sf"/>
</dbReference>
<evidence type="ECO:0000313" key="4">
    <source>
        <dbReference type="Proteomes" id="UP000305067"/>
    </source>
</evidence>
<reference evidence="3 4" key="1">
    <citation type="journal article" date="2019" name="Nat. Ecol. Evol.">
        <title>Megaphylogeny resolves global patterns of mushroom evolution.</title>
        <authorList>
            <person name="Varga T."/>
            <person name="Krizsan K."/>
            <person name="Foldi C."/>
            <person name="Dima B."/>
            <person name="Sanchez-Garcia M."/>
            <person name="Sanchez-Ramirez S."/>
            <person name="Szollosi G.J."/>
            <person name="Szarkandi J.G."/>
            <person name="Papp V."/>
            <person name="Albert L."/>
            <person name="Andreopoulos W."/>
            <person name="Angelini C."/>
            <person name="Antonin V."/>
            <person name="Barry K.W."/>
            <person name="Bougher N.L."/>
            <person name="Buchanan P."/>
            <person name="Buyck B."/>
            <person name="Bense V."/>
            <person name="Catcheside P."/>
            <person name="Chovatia M."/>
            <person name="Cooper J."/>
            <person name="Damon W."/>
            <person name="Desjardin D."/>
            <person name="Finy P."/>
            <person name="Geml J."/>
            <person name="Haridas S."/>
            <person name="Hughes K."/>
            <person name="Justo A."/>
            <person name="Karasinski D."/>
            <person name="Kautmanova I."/>
            <person name="Kiss B."/>
            <person name="Kocsube S."/>
            <person name="Kotiranta H."/>
            <person name="LaButti K.M."/>
            <person name="Lechner B.E."/>
            <person name="Liimatainen K."/>
            <person name="Lipzen A."/>
            <person name="Lukacs Z."/>
            <person name="Mihaltcheva S."/>
            <person name="Morgado L.N."/>
            <person name="Niskanen T."/>
            <person name="Noordeloos M.E."/>
            <person name="Ohm R.A."/>
            <person name="Ortiz-Santana B."/>
            <person name="Ovrebo C."/>
            <person name="Racz N."/>
            <person name="Riley R."/>
            <person name="Savchenko A."/>
            <person name="Shiryaev A."/>
            <person name="Soop K."/>
            <person name="Spirin V."/>
            <person name="Szebenyi C."/>
            <person name="Tomsovsky M."/>
            <person name="Tulloss R.E."/>
            <person name="Uehling J."/>
            <person name="Grigoriev I.V."/>
            <person name="Vagvolgyi C."/>
            <person name="Papp T."/>
            <person name="Martin F.M."/>
            <person name="Miettinen O."/>
            <person name="Hibbett D.S."/>
            <person name="Nagy L.G."/>
        </authorList>
    </citation>
    <scope>NUCLEOTIDE SEQUENCE [LARGE SCALE GENOMIC DNA]</scope>
    <source>
        <strain evidence="3 4">CBS 309.79</strain>
    </source>
</reference>
<evidence type="ECO:0000256" key="1">
    <source>
        <dbReference type="SAM" id="MobiDB-lite"/>
    </source>
</evidence>
<organism evidence="3 4">
    <name type="scientific">Pterulicium gracile</name>
    <dbReference type="NCBI Taxonomy" id="1884261"/>
    <lineage>
        <taxon>Eukaryota</taxon>
        <taxon>Fungi</taxon>
        <taxon>Dikarya</taxon>
        <taxon>Basidiomycota</taxon>
        <taxon>Agaricomycotina</taxon>
        <taxon>Agaricomycetes</taxon>
        <taxon>Agaricomycetidae</taxon>
        <taxon>Agaricales</taxon>
        <taxon>Pleurotineae</taxon>
        <taxon>Pterulaceae</taxon>
        <taxon>Pterulicium</taxon>
    </lineage>
</organism>
<keyword evidence="4" id="KW-1185">Reference proteome</keyword>
<dbReference type="GO" id="GO:0008270">
    <property type="term" value="F:zinc ion binding"/>
    <property type="evidence" value="ECO:0007669"/>
    <property type="project" value="InterPro"/>
</dbReference>
<feature type="compositionally biased region" description="Polar residues" evidence="1">
    <location>
        <begin position="1"/>
        <end position="10"/>
    </location>
</feature>
<evidence type="ECO:0000313" key="3">
    <source>
        <dbReference type="EMBL" id="TFK95353.1"/>
    </source>
</evidence>
<proteinExistence type="predicted"/>
<dbReference type="AlphaFoldDB" id="A0A5C3QA70"/>
<dbReference type="EMBL" id="ML178890">
    <property type="protein sequence ID" value="TFK95353.1"/>
    <property type="molecule type" value="Genomic_DNA"/>
</dbReference>
<dbReference type="InterPro" id="IPR001138">
    <property type="entry name" value="Zn2Cys6_DnaBD"/>
</dbReference>